<dbReference type="PANTHER" id="PTHR45947:SF15">
    <property type="entry name" value="TEICHURONIC ACID BIOSYNTHESIS GLYCOSYLTRANSFERASE TUAC-RELATED"/>
    <property type="match status" value="1"/>
</dbReference>
<accession>A0A1I3WYC3</accession>
<name>A0A1I3WYC3_9GAMM</name>
<dbReference type="Gene3D" id="3.40.50.2000">
    <property type="entry name" value="Glycogen Phosphorylase B"/>
    <property type="match status" value="2"/>
</dbReference>
<evidence type="ECO:0000259" key="1">
    <source>
        <dbReference type="Pfam" id="PF00534"/>
    </source>
</evidence>
<dbReference type="Proteomes" id="UP000198924">
    <property type="component" value="Unassembled WGS sequence"/>
</dbReference>
<dbReference type="SUPFAM" id="SSF53756">
    <property type="entry name" value="UDP-Glycosyltransferase/glycogen phosphorylase"/>
    <property type="match status" value="1"/>
</dbReference>
<sequence length="372" mass="42880">MLVKRNVLLLCHGYEAPFLSVANQYAALFKNTDFRVITVFIKGQHNSEVVEQSGADEVIFLNATSKQMRGLKRQLIKKVRQLHQQYQFEFVIAHRYKSIYIASHIKHLFVIGVAHIDGVFSPFMRKLFAFLHQKNLLLLGVSKAIRDDIRKSLFLFDDKKVQHLYNSLDFDSIREKQLPRDEARRALSLPDDHYLFVNVGRLHEDKDQTTLIKAFAHVHMELPNTKLVLAGKGRLEQRLKSLVNELNLTEKVIFLGMVPEFYKYLHAFDTFVLSSIREGLPVSLLEAFAAEQICIASECNGNAEAISEAGYSFPVGDDKKLAEHLKTTFHLNNAERTNIILKVNKKISEHFTESAVRQFFWSMPELKKHLKK</sequence>
<proteinExistence type="predicted"/>
<dbReference type="Pfam" id="PF00534">
    <property type="entry name" value="Glycos_transf_1"/>
    <property type="match status" value="1"/>
</dbReference>
<dbReference type="EMBL" id="FOSH01000005">
    <property type="protein sequence ID" value="SFK12485.1"/>
    <property type="molecule type" value="Genomic_DNA"/>
</dbReference>
<organism evidence="2 3">
    <name type="scientific">Methylophaga sulfidovorans</name>
    <dbReference type="NCBI Taxonomy" id="45496"/>
    <lineage>
        <taxon>Bacteria</taxon>
        <taxon>Pseudomonadati</taxon>
        <taxon>Pseudomonadota</taxon>
        <taxon>Gammaproteobacteria</taxon>
        <taxon>Thiotrichales</taxon>
        <taxon>Piscirickettsiaceae</taxon>
        <taxon>Methylophaga</taxon>
    </lineage>
</organism>
<dbReference type="InterPro" id="IPR001296">
    <property type="entry name" value="Glyco_trans_1"/>
</dbReference>
<reference evidence="3" key="1">
    <citation type="submission" date="2016-10" db="EMBL/GenBank/DDBJ databases">
        <authorList>
            <person name="Varghese N."/>
            <person name="Submissions S."/>
        </authorList>
    </citation>
    <scope>NUCLEOTIDE SEQUENCE [LARGE SCALE GENOMIC DNA]</scope>
    <source>
        <strain evidence="3">DSM 11578</strain>
    </source>
</reference>
<dbReference type="GO" id="GO:0016757">
    <property type="term" value="F:glycosyltransferase activity"/>
    <property type="evidence" value="ECO:0007669"/>
    <property type="project" value="InterPro"/>
</dbReference>
<evidence type="ECO:0000313" key="2">
    <source>
        <dbReference type="EMBL" id="SFK12485.1"/>
    </source>
</evidence>
<dbReference type="CDD" id="cd03811">
    <property type="entry name" value="GT4_GT28_WabH-like"/>
    <property type="match status" value="1"/>
</dbReference>
<gene>
    <name evidence="2" type="ORF">SAMN04488079_105124</name>
</gene>
<dbReference type="STRING" id="45496.SAMN04488079_105124"/>
<keyword evidence="2" id="KW-0808">Transferase</keyword>
<dbReference type="PANTHER" id="PTHR45947">
    <property type="entry name" value="SULFOQUINOVOSYL TRANSFERASE SQD2"/>
    <property type="match status" value="1"/>
</dbReference>
<keyword evidence="3" id="KW-1185">Reference proteome</keyword>
<dbReference type="AlphaFoldDB" id="A0A1I3WYC3"/>
<dbReference type="InterPro" id="IPR050194">
    <property type="entry name" value="Glycosyltransferase_grp1"/>
</dbReference>
<protein>
    <submittedName>
        <fullName evidence="2">Glycosyltransferase involved in cell wall bisynthesis</fullName>
    </submittedName>
</protein>
<feature type="domain" description="Glycosyl transferase family 1" evidence="1">
    <location>
        <begin position="180"/>
        <end position="334"/>
    </location>
</feature>
<evidence type="ECO:0000313" key="3">
    <source>
        <dbReference type="Proteomes" id="UP000198924"/>
    </source>
</evidence>